<dbReference type="GO" id="GO:0032259">
    <property type="term" value="P:methylation"/>
    <property type="evidence" value="ECO:0007669"/>
    <property type="project" value="UniProtKB-KW"/>
</dbReference>
<dbReference type="EC" id="2.1.1.22" evidence="2"/>
<dbReference type="GO" id="GO:0030735">
    <property type="term" value="F:carnosine N-methyltransferase activity"/>
    <property type="evidence" value="ECO:0007669"/>
    <property type="project" value="UniProtKB-EC"/>
</dbReference>
<feature type="region of interest" description="Disordered" evidence="6">
    <location>
        <begin position="1"/>
        <end position="20"/>
    </location>
</feature>
<evidence type="ECO:0000256" key="4">
    <source>
        <dbReference type="ARBA" id="ARBA00022679"/>
    </source>
</evidence>
<keyword evidence="4" id="KW-0808">Transferase</keyword>
<keyword evidence="5" id="KW-0949">S-adenosyl-L-methionine</keyword>
<evidence type="ECO:0000313" key="7">
    <source>
        <dbReference type="EMBL" id="GIM12211.1"/>
    </source>
</evidence>
<dbReference type="EMBL" id="BNCQ01000042">
    <property type="protein sequence ID" value="GIM12211.1"/>
    <property type="molecule type" value="Genomic_DNA"/>
</dbReference>
<reference evidence="7" key="1">
    <citation type="journal article" date="2021" name="Proc. Natl. Acad. Sci. U.S.A.">
        <title>Three genomes in the algal genus Volvox reveal the fate of a haploid sex-determining region after a transition to homothallism.</title>
        <authorList>
            <person name="Yamamoto K."/>
            <person name="Hamaji T."/>
            <person name="Kawai-Toyooka H."/>
            <person name="Matsuzaki R."/>
            <person name="Takahashi F."/>
            <person name="Nishimura Y."/>
            <person name="Kawachi M."/>
            <person name="Noguchi H."/>
            <person name="Minakuchi Y."/>
            <person name="Umen J.G."/>
            <person name="Toyoda A."/>
            <person name="Nozaki H."/>
        </authorList>
    </citation>
    <scope>NUCLEOTIDE SEQUENCE</scope>
    <source>
        <strain evidence="7">NIES-3785</strain>
    </source>
</reference>
<protein>
    <recommendedName>
        <fullName evidence="2">carnosine N-methyltransferase</fullName>
        <ecNumber evidence="2">2.1.1.22</ecNumber>
    </recommendedName>
</protein>
<evidence type="ECO:0000256" key="6">
    <source>
        <dbReference type="SAM" id="MobiDB-lite"/>
    </source>
</evidence>
<dbReference type="Pfam" id="PF07942">
    <property type="entry name" value="CARME"/>
    <property type="match status" value="1"/>
</dbReference>
<dbReference type="Proteomes" id="UP000722791">
    <property type="component" value="Unassembled WGS sequence"/>
</dbReference>
<evidence type="ECO:0000256" key="1">
    <source>
        <dbReference type="ARBA" id="ARBA00010086"/>
    </source>
</evidence>
<evidence type="ECO:0000256" key="5">
    <source>
        <dbReference type="ARBA" id="ARBA00022691"/>
    </source>
</evidence>
<gene>
    <name evidence="7" type="ORF">Vretimale_15608</name>
</gene>
<evidence type="ECO:0000313" key="8">
    <source>
        <dbReference type="Proteomes" id="UP000722791"/>
    </source>
</evidence>
<keyword evidence="3" id="KW-0489">Methyltransferase</keyword>
<sequence length="419" mass="47587">MDRPNQPQDADDDERRQEEEERAALARIILAFRDYQNSAEWEVARWQLNYEQLSPNHKRLLPRQSAKFAEARRAIHTNMFFIKALLQAFDPDCADGPLPPHLAVPRTAAGGGSGCDMEQQQQQEVEQYPVNANDVDKVRYVLKNLARDWAAEGAAERMLSYGRILDELKTTFKDWSNTHRPPRVLIPGAGLARLCVEVAALGYEAQGNEFSYFMLLASSFILNHTSERHQFTVHPWMHTNCNHLTDADQLRAVPVPDVLPGELVAGPGLLSMCAGDFVEVYSAPDMRGLFDCVVTCFFIDTAHNVLRYLEVISHTLTLGGTWINLGPLLYHWADAHTYLTTPELSVELSLEDIKEAAGAMGFRLVREESLDVPYMADYRSMYKTVYQAAFWRMVKEREWEPQAQIATPPPPPPYRRTHA</sequence>
<dbReference type="SMART" id="SM01296">
    <property type="entry name" value="N2227"/>
    <property type="match status" value="1"/>
</dbReference>
<name>A0A8J4GS92_9CHLO</name>
<organism evidence="7 8">
    <name type="scientific">Volvox reticuliferus</name>
    <dbReference type="NCBI Taxonomy" id="1737510"/>
    <lineage>
        <taxon>Eukaryota</taxon>
        <taxon>Viridiplantae</taxon>
        <taxon>Chlorophyta</taxon>
        <taxon>core chlorophytes</taxon>
        <taxon>Chlorophyceae</taxon>
        <taxon>CS clade</taxon>
        <taxon>Chlamydomonadales</taxon>
        <taxon>Volvocaceae</taxon>
        <taxon>Volvox</taxon>
    </lineage>
</organism>
<accession>A0A8J4GS92</accession>
<comment type="similarity">
    <text evidence="1">Belongs to the carnosine N-methyltransferase family.</text>
</comment>
<dbReference type="PANTHER" id="PTHR12303">
    <property type="entry name" value="CARNOSINE N-METHYLTRANSFERASE"/>
    <property type="match status" value="1"/>
</dbReference>
<evidence type="ECO:0000256" key="2">
    <source>
        <dbReference type="ARBA" id="ARBA00012003"/>
    </source>
</evidence>
<comment type="caution">
    <text evidence="7">The sequence shown here is derived from an EMBL/GenBank/DDBJ whole genome shotgun (WGS) entry which is preliminary data.</text>
</comment>
<dbReference type="SUPFAM" id="SSF53335">
    <property type="entry name" value="S-adenosyl-L-methionine-dependent methyltransferases"/>
    <property type="match status" value="1"/>
</dbReference>
<evidence type="ECO:0000256" key="3">
    <source>
        <dbReference type="ARBA" id="ARBA00022603"/>
    </source>
</evidence>
<dbReference type="Gene3D" id="3.40.50.150">
    <property type="entry name" value="Vaccinia Virus protein VP39"/>
    <property type="match status" value="1"/>
</dbReference>
<dbReference type="InterPro" id="IPR029063">
    <property type="entry name" value="SAM-dependent_MTases_sf"/>
</dbReference>
<dbReference type="PANTHER" id="PTHR12303:SF6">
    <property type="entry name" value="CARNOSINE N-METHYLTRANSFERASE"/>
    <property type="match status" value="1"/>
</dbReference>
<proteinExistence type="inferred from homology"/>
<dbReference type="AlphaFoldDB" id="A0A8J4GS92"/>
<dbReference type="InterPro" id="IPR012901">
    <property type="entry name" value="CARME"/>
</dbReference>